<evidence type="ECO:0000256" key="6">
    <source>
        <dbReference type="ARBA" id="ARBA00022777"/>
    </source>
</evidence>
<dbReference type="CDD" id="cd00082">
    <property type="entry name" value="HisKA"/>
    <property type="match status" value="1"/>
</dbReference>
<dbReference type="Gene3D" id="3.30.565.10">
    <property type="entry name" value="Histidine kinase-like ATPase, C-terminal domain"/>
    <property type="match status" value="1"/>
</dbReference>
<gene>
    <name evidence="10" type="ORF">A3F84_00930</name>
</gene>
<comment type="catalytic activity">
    <reaction evidence="1">
        <text>ATP + protein L-histidine = ADP + protein N-phospho-L-histidine.</text>
        <dbReference type="EC" id="2.7.13.3"/>
    </reaction>
</comment>
<keyword evidence="6" id="KW-0418">Kinase</keyword>
<evidence type="ECO:0000313" key="10">
    <source>
        <dbReference type="EMBL" id="OGG44353.1"/>
    </source>
</evidence>
<dbReference type="PROSITE" id="PS50109">
    <property type="entry name" value="HIS_KIN"/>
    <property type="match status" value="1"/>
</dbReference>
<dbReference type="InterPro" id="IPR003594">
    <property type="entry name" value="HATPase_dom"/>
</dbReference>
<dbReference type="PRINTS" id="PR00344">
    <property type="entry name" value="BCTRLSENSOR"/>
</dbReference>
<dbReference type="Proteomes" id="UP000178606">
    <property type="component" value="Unassembled WGS sequence"/>
</dbReference>
<dbReference type="InterPro" id="IPR005467">
    <property type="entry name" value="His_kinase_dom"/>
</dbReference>
<evidence type="ECO:0000256" key="2">
    <source>
        <dbReference type="ARBA" id="ARBA00012438"/>
    </source>
</evidence>
<dbReference type="InterPro" id="IPR036890">
    <property type="entry name" value="HATPase_C_sf"/>
</dbReference>
<dbReference type="Gene3D" id="1.10.287.130">
    <property type="match status" value="1"/>
</dbReference>
<evidence type="ECO:0000259" key="9">
    <source>
        <dbReference type="PROSITE" id="PS50109"/>
    </source>
</evidence>
<protein>
    <recommendedName>
        <fullName evidence="2">histidine kinase</fullName>
        <ecNumber evidence="2">2.7.13.3</ecNumber>
    </recommendedName>
</protein>
<dbReference type="InterPro" id="IPR004358">
    <property type="entry name" value="Sig_transdc_His_kin-like_C"/>
</dbReference>
<dbReference type="GO" id="GO:0000155">
    <property type="term" value="F:phosphorelay sensor kinase activity"/>
    <property type="evidence" value="ECO:0007669"/>
    <property type="project" value="InterPro"/>
</dbReference>
<evidence type="ECO:0000313" key="11">
    <source>
        <dbReference type="Proteomes" id="UP000178606"/>
    </source>
</evidence>
<comment type="caution">
    <text evidence="10">The sequence shown here is derived from an EMBL/GenBank/DDBJ whole genome shotgun (WGS) entry which is preliminary data.</text>
</comment>
<evidence type="ECO:0000256" key="3">
    <source>
        <dbReference type="ARBA" id="ARBA00022553"/>
    </source>
</evidence>
<evidence type="ECO:0000256" key="4">
    <source>
        <dbReference type="ARBA" id="ARBA00022679"/>
    </source>
</evidence>
<evidence type="ECO:0000256" key="1">
    <source>
        <dbReference type="ARBA" id="ARBA00000085"/>
    </source>
</evidence>
<evidence type="ECO:0000256" key="7">
    <source>
        <dbReference type="ARBA" id="ARBA00022840"/>
    </source>
</evidence>
<reference evidence="10 11" key="1">
    <citation type="journal article" date="2016" name="Nat. Commun.">
        <title>Thousands of microbial genomes shed light on interconnected biogeochemical processes in an aquifer system.</title>
        <authorList>
            <person name="Anantharaman K."/>
            <person name="Brown C.T."/>
            <person name="Hug L.A."/>
            <person name="Sharon I."/>
            <person name="Castelle C.J."/>
            <person name="Probst A.J."/>
            <person name="Thomas B.C."/>
            <person name="Singh A."/>
            <person name="Wilkins M.J."/>
            <person name="Karaoz U."/>
            <person name="Brodie E.L."/>
            <person name="Williams K.H."/>
            <person name="Hubbard S.S."/>
            <person name="Banfield J.F."/>
        </authorList>
    </citation>
    <scope>NUCLEOTIDE SEQUENCE [LARGE SCALE GENOMIC DNA]</scope>
    <source>
        <strain evidence="11">RIFCSPLOWO2_12_FULL_64_10</strain>
    </source>
</reference>
<dbReference type="SUPFAM" id="SSF55874">
    <property type="entry name" value="ATPase domain of HSP90 chaperone/DNA topoisomerase II/histidine kinase"/>
    <property type="match status" value="1"/>
</dbReference>
<keyword evidence="8" id="KW-1133">Transmembrane helix</keyword>
<keyword evidence="8" id="KW-0472">Membrane</keyword>
<evidence type="ECO:0000256" key="5">
    <source>
        <dbReference type="ARBA" id="ARBA00022741"/>
    </source>
</evidence>
<dbReference type="InterPro" id="IPR050980">
    <property type="entry name" value="2C_sensor_his_kinase"/>
</dbReference>
<dbReference type="PANTHER" id="PTHR44936:SF10">
    <property type="entry name" value="SENSOR PROTEIN RSTB"/>
    <property type="match status" value="1"/>
</dbReference>
<evidence type="ECO:0000256" key="8">
    <source>
        <dbReference type="SAM" id="Phobius"/>
    </source>
</evidence>
<dbReference type="GO" id="GO:0005524">
    <property type="term" value="F:ATP binding"/>
    <property type="evidence" value="ECO:0007669"/>
    <property type="project" value="UniProtKB-KW"/>
</dbReference>
<keyword evidence="3" id="KW-0597">Phosphoprotein</keyword>
<accession>A0A1F6C5G6</accession>
<dbReference type="EMBL" id="MFKF01000405">
    <property type="protein sequence ID" value="OGG44353.1"/>
    <property type="molecule type" value="Genomic_DNA"/>
</dbReference>
<dbReference type="EC" id="2.7.13.3" evidence="2"/>
<feature type="transmembrane region" description="Helical" evidence="8">
    <location>
        <begin position="189"/>
        <end position="209"/>
    </location>
</feature>
<sequence>MLVKTDARTPGTEREFPAVAALPPAETKGTLRGRVRAELEAWGGTIGTSPRSGLYFILGALLVVLGFLLYIQFFLIGKMREQARTATKQYAFFYRLAAANYVPDGPDLAFILEALKNAPFPVIVTDKEGEVLQNNIFAYGDTTEATQERLRQMVPELDRQNEPVEAEIQRVGPWVFHYGDSPLIRRLSYLPFVALSVIALFIAVSYLGYRNIKNNEQRSIWVGMAKETAHQLGTPLTSLYGWLELLKAECAEAGDGEPGSKVRRLERAIVEMERDLGRINKVVSRFSQIGSIPELRPGDLNAVIAETAAYLRARVPRLGREVRIVEEYGKLHDIPLNRELVGWAFENLMKNAVDAIEDREGVVRVVTRRWNEQFVEALISDNGKGIDSRQQRRIFEPGYSTKKRGWGLGLTLVKRIVEDYHGGRAILLESAPGLGTTFQILLPIK</sequence>
<proteinExistence type="predicted"/>
<keyword evidence="8" id="KW-0812">Transmembrane</keyword>
<dbReference type="Pfam" id="PF02518">
    <property type="entry name" value="HATPase_c"/>
    <property type="match status" value="1"/>
</dbReference>
<dbReference type="PANTHER" id="PTHR44936">
    <property type="entry name" value="SENSOR PROTEIN CREC"/>
    <property type="match status" value="1"/>
</dbReference>
<keyword evidence="4" id="KW-0808">Transferase</keyword>
<name>A0A1F6C5G6_HANXR</name>
<dbReference type="SMART" id="SM00387">
    <property type="entry name" value="HATPase_c"/>
    <property type="match status" value="1"/>
</dbReference>
<keyword evidence="5" id="KW-0547">Nucleotide-binding</keyword>
<feature type="transmembrane region" description="Helical" evidence="8">
    <location>
        <begin position="54"/>
        <end position="76"/>
    </location>
</feature>
<dbReference type="AlphaFoldDB" id="A0A1F6C5G6"/>
<dbReference type="InterPro" id="IPR003661">
    <property type="entry name" value="HisK_dim/P_dom"/>
</dbReference>
<feature type="domain" description="Histidine kinase" evidence="9">
    <location>
        <begin position="227"/>
        <end position="445"/>
    </location>
</feature>
<dbReference type="GO" id="GO:0005886">
    <property type="term" value="C:plasma membrane"/>
    <property type="evidence" value="ECO:0007669"/>
    <property type="project" value="UniProtKB-SubCell"/>
</dbReference>
<keyword evidence="7" id="KW-0067">ATP-binding</keyword>
<organism evidence="10 11">
    <name type="scientific">Handelsmanbacteria sp. (strain RIFCSPLOWO2_12_FULL_64_10)</name>
    <dbReference type="NCBI Taxonomy" id="1817868"/>
    <lineage>
        <taxon>Bacteria</taxon>
        <taxon>Candidatus Handelsmaniibacteriota</taxon>
    </lineage>
</organism>